<organism evidence="4 5">
    <name type="scientific">Ginsengibacter hankyongi</name>
    <dbReference type="NCBI Taxonomy" id="2607284"/>
    <lineage>
        <taxon>Bacteria</taxon>
        <taxon>Pseudomonadati</taxon>
        <taxon>Bacteroidota</taxon>
        <taxon>Chitinophagia</taxon>
        <taxon>Chitinophagales</taxon>
        <taxon>Chitinophagaceae</taxon>
        <taxon>Ginsengibacter</taxon>
    </lineage>
</organism>
<evidence type="ECO:0000259" key="3">
    <source>
        <dbReference type="PROSITE" id="PS51747"/>
    </source>
</evidence>
<keyword evidence="2" id="KW-0862">Zinc</keyword>
<dbReference type="InterPro" id="IPR002125">
    <property type="entry name" value="CMP_dCMP_dom"/>
</dbReference>
<dbReference type="InterPro" id="IPR016193">
    <property type="entry name" value="Cytidine_deaminase-like"/>
</dbReference>
<dbReference type="EMBL" id="VYQF01000001">
    <property type="protein sequence ID" value="KAA9040530.1"/>
    <property type="molecule type" value="Genomic_DNA"/>
</dbReference>
<dbReference type="Pfam" id="PF00383">
    <property type="entry name" value="dCMP_cyt_deam_1"/>
    <property type="match status" value="1"/>
</dbReference>
<evidence type="ECO:0000313" key="4">
    <source>
        <dbReference type="EMBL" id="KAA9040530.1"/>
    </source>
</evidence>
<sequence length="139" mass="15550">MKNDVYYIKHCELLAEEAAAKGDAPVGSIITKGDEIIAESIEASKNKNDITCHAELEAIRLAVKNLKTNDLSDCVIYSTHEPCIMCSYAIRFYKIKKVVYQHAVNYLGGNSSSMPLLISKEVPPHWEEVPVIVHLKTFK</sequence>
<dbReference type="PANTHER" id="PTHR11079">
    <property type="entry name" value="CYTOSINE DEAMINASE FAMILY MEMBER"/>
    <property type="match status" value="1"/>
</dbReference>
<dbReference type="GO" id="GO:0008270">
    <property type="term" value="F:zinc ion binding"/>
    <property type="evidence" value="ECO:0007669"/>
    <property type="project" value="InterPro"/>
</dbReference>
<dbReference type="PANTHER" id="PTHR11079:SF179">
    <property type="entry name" value="TRNA(ADENINE(34)) DEAMINASE, CHLOROPLASTIC"/>
    <property type="match status" value="1"/>
</dbReference>
<dbReference type="Gene3D" id="3.40.140.10">
    <property type="entry name" value="Cytidine Deaminase, domain 2"/>
    <property type="match status" value="1"/>
</dbReference>
<dbReference type="AlphaFoldDB" id="A0A5J5IHQ8"/>
<keyword evidence="5" id="KW-1185">Reference proteome</keyword>
<evidence type="ECO:0000313" key="5">
    <source>
        <dbReference type="Proteomes" id="UP000326903"/>
    </source>
</evidence>
<comment type="caution">
    <text evidence="4">The sequence shown here is derived from an EMBL/GenBank/DDBJ whole genome shotgun (WGS) entry which is preliminary data.</text>
</comment>
<dbReference type="SUPFAM" id="SSF53927">
    <property type="entry name" value="Cytidine deaminase-like"/>
    <property type="match status" value="1"/>
</dbReference>
<keyword evidence="1" id="KW-0479">Metal-binding</keyword>
<accession>A0A5J5IHQ8</accession>
<dbReference type="GO" id="GO:0016787">
    <property type="term" value="F:hydrolase activity"/>
    <property type="evidence" value="ECO:0007669"/>
    <property type="project" value="InterPro"/>
</dbReference>
<evidence type="ECO:0000256" key="2">
    <source>
        <dbReference type="ARBA" id="ARBA00022833"/>
    </source>
</evidence>
<dbReference type="InterPro" id="IPR016192">
    <property type="entry name" value="APOBEC/CMP_deaminase_Zn-bd"/>
</dbReference>
<dbReference type="RefSeq" id="WP_150412589.1">
    <property type="nucleotide sequence ID" value="NZ_VYQF01000001.1"/>
</dbReference>
<dbReference type="CDD" id="cd01285">
    <property type="entry name" value="nucleoside_deaminase"/>
    <property type="match status" value="1"/>
</dbReference>
<protein>
    <submittedName>
        <fullName evidence="4">Nucleoside deaminase</fullName>
    </submittedName>
</protein>
<dbReference type="Proteomes" id="UP000326903">
    <property type="component" value="Unassembled WGS sequence"/>
</dbReference>
<gene>
    <name evidence="4" type="ORF">FW778_00315</name>
</gene>
<name>A0A5J5IHQ8_9BACT</name>
<evidence type="ECO:0000256" key="1">
    <source>
        <dbReference type="ARBA" id="ARBA00022723"/>
    </source>
</evidence>
<dbReference type="PROSITE" id="PS51747">
    <property type="entry name" value="CYT_DCMP_DEAMINASES_2"/>
    <property type="match status" value="1"/>
</dbReference>
<feature type="domain" description="CMP/dCMP-type deaminase" evidence="3">
    <location>
        <begin position="2"/>
        <end position="114"/>
    </location>
</feature>
<reference evidence="4 5" key="1">
    <citation type="submission" date="2019-09" db="EMBL/GenBank/DDBJ databases">
        <title>Draft genome sequence of Ginsengibacter sp. BR5-29.</title>
        <authorList>
            <person name="Im W.-T."/>
        </authorList>
    </citation>
    <scope>NUCLEOTIDE SEQUENCE [LARGE SCALE GENOMIC DNA]</scope>
    <source>
        <strain evidence="4 5">BR5-29</strain>
    </source>
</reference>
<dbReference type="PROSITE" id="PS00903">
    <property type="entry name" value="CYT_DCMP_DEAMINASES_1"/>
    <property type="match status" value="1"/>
</dbReference>
<proteinExistence type="predicted"/>